<dbReference type="KEGG" id="mans:FRW55_03250"/>
<dbReference type="RefSeq" id="WP_146368707.1">
    <property type="nucleotide sequence ID" value="NZ_CP042295.1"/>
</dbReference>
<proteinExistence type="predicted"/>
<evidence type="ECO:0000313" key="5">
    <source>
        <dbReference type="EMBL" id="QDY87152.1"/>
    </source>
</evidence>
<dbReference type="InterPro" id="IPR012340">
    <property type="entry name" value="NA-bd_OB-fold"/>
</dbReference>
<feature type="domain" description="TRNA-binding" evidence="4">
    <location>
        <begin position="87"/>
        <end position="196"/>
    </location>
</feature>
<dbReference type="GO" id="GO:0000049">
    <property type="term" value="F:tRNA binding"/>
    <property type="evidence" value="ECO:0007669"/>
    <property type="project" value="UniProtKB-UniRule"/>
</dbReference>
<dbReference type="NCBIfam" id="NF045867">
    <property type="entry name" value="PheT_Nterm_rel"/>
    <property type="match status" value="1"/>
</dbReference>
<protein>
    <recommendedName>
        <fullName evidence="4">tRNA-binding domain-containing protein</fullName>
    </recommendedName>
</protein>
<gene>
    <name evidence="5" type="ORF">FRW55_03250</name>
</gene>
<evidence type="ECO:0000256" key="2">
    <source>
        <dbReference type="ARBA" id="ARBA00022884"/>
    </source>
</evidence>
<accession>A0A5B8J7T2</accession>
<dbReference type="EMBL" id="CP042295">
    <property type="protein sequence ID" value="QDY87152.1"/>
    <property type="molecule type" value="Genomic_DNA"/>
</dbReference>
<keyword evidence="6" id="KW-1185">Reference proteome</keyword>
<dbReference type="SUPFAM" id="SSF50249">
    <property type="entry name" value="Nucleic acid-binding proteins"/>
    <property type="match status" value="1"/>
</dbReference>
<evidence type="ECO:0000256" key="3">
    <source>
        <dbReference type="PROSITE-ProRule" id="PRU00209"/>
    </source>
</evidence>
<evidence type="ECO:0000256" key="1">
    <source>
        <dbReference type="ARBA" id="ARBA00022555"/>
    </source>
</evidence>
<dbReference type="AlphaFoldDB" id="A0A5B8J7T2"/>
<name>A0A5B8J7T2_9MOLU</name>
<keyword evidence="1 3" id="KW-0820">tRNA-binding</keyword>
<dbReference type="Pfam" id="PF01588">
    <property type="entry name" value="tRNA_bind"/>
    <property type="match status" value="1"/>
</dbReference>
<dbReference type="InterPro" id="IPR002547">
    <property type="entry name" value="tRNA-bd_dom"/>
</dbReference>
<keyword evidence="2 3" id="KW-0694">RNA-binding</keyword>
<evidence type="ECO:0000259" key="4">
    <source>
        <dbReference type="PROSITE" id="PS50886"/>
    </source>
</evidence>
<dbReference type="PROSITE" id="PS50886">
    <property type="entry name" value="TRBD"/>
    <property type="match status" value="1"/>
</dbReference>
<dbReference type="OrthoDB" id="398650at2"/>
<dbReference type="Gene3D" id="2.40.50.140">
    <property type="entry name" value="Nucleic acid-binding proteins"/>
    <property type="match status" value="1"/>
</dbReference>
<evidence type="ECO:0000313" key="6">
    <source>
        <dbReference type="Proteomes" id="UP000318927"/>
    </source>
</evidence>
<dbReference type="Proteomes" id="UP000318927">
    <property type="component" value="Chromosome"/>
</dbReference>
<organism evidence="5 6">
    <name type="scientific">Mycoplasma anserisalpingitidis</name>
    <dbReference type="NCBI Taxonomy" id="519450"/>
    <lineage>
        <taxon>Bacteria</taxon>
        <taxon>Bacillati</taxon>
        <taxon>Mycoplasmatota</taxon>
        <taxon>Mollicutes</taxon>
        <taxon>Mycoplasmataceae</taxon>
        <taxon>Mycoplasma</taxon>
    </lineage>
</organism>
<reference evidence="5 6" key="1">
    <citation type="journal article" date="2019" name="Microbiol. Resour. Announc.">
        <title>Complete Genome Sequences of Three Mycoplasma anserisalpingitis (Mycoplasma sp. 1220) Strains.</title>
        <authorList>
            <person name="Grozner D."/>
            <person name="Forro B."/>
            <person name="Kovacs A.B."/>
            <person name="Marton S."/>
            <person name="Banyai K."/>
            <person name="Kreizinger Z."/>
            <person name="Sulyok K.M."/>
            <person name="Gyuranecz M."/>
        </authorList>
    </citation>
    <scope>NUCLEOTIDE SEQUENCE [LARGE SCALE GENOMIC DNA]</scope>
    <source>
        <strain evidence="5 6">ATCC:BAA-2147</strain>
    </source>
</reference>
<sequence>MVLVHKLSENFNNKAIITFNTELKVEKLFNTSDFCVNLDAKNRVHSVVLKNAEKHITDYNTKRNFFSLDLVNLTDLLHILNVNQFEYSDYKKFVKGKILDKQSHPKSEKLFIIEIEHGEEKTRKIVTNSAEVQIGDEIFFIMPGSIIYDGTEIVNGQVMGIDSPGMLLSYKSLGLEKEYGVGLVKNDNLKIGEELKF</sequence>